<dbReference type="AlphaFoldDB" id="A0A5J4UGQ2"/>
<gene>
    <name evidence="2" type="ORF">EZS28_035070</name>
</gene>
<proteinExistence type="predicted"/>
<reference evidence="2 3" key="1">
    <citation type="submission" date="2019-03" db="EMBL/GenBank/DDBJ databases">
        <title>Single cell metagenomics reveals metabolic interactions within the superorganism composed of flagellate Streblomastix strix and complex community of Bacteroidetes bacteria on its surface.</title>
        <authorList>
            <person name="Treitli S.C."/>
            <person name="Kolisko M."/>
            <person name="Husnik F."/>
            <person name="Keeling P."/>
            <person name="Hampl V."/>
        </authorList>
    </citation>
    <scope>NUCLEOTIDE SEQUENCE [LARGE SCALE GENOMIC DNA]</scope>
    <source>
        <strain evidence="2">ST1C</strain>
    </source>
</reference>
<protein>
    <submittedName>
        <fullName evidence="2">Uncharacterized protein</fullName>
    </submittedName>
</protein>
<organism evidence="2 3">
    <name type="scientific">Streblomastix strix</name>
    <dbReference type="NCBI Taxonomy" id="222440"/>
    <lineage>
        <taxon>Eukaryota</taxon>
        <taxon>Metamonada</taxon>
        <taxon>Preaxostyla</taxon>
        <taxon>Oxymonadida</taxon>
        <taxon>Streblomastigidae</taxon>
        <taxon>Streblomastix</taxon>
    </lineage>
</organism>
<evidence type="ECO:0000313" key="2">
    <source>
        <dbReference type="EMBL" id="KAA6369404.1"/>
    </source>
</evidence>
<sequence length="104" mass="12257">MEQAAIQTVERPRQSATTRRLHNMLIPPILAYPQQQTPRIPLLPYITERNQQQRQSYRSISQTHRRTDEFEEDDFLVEIIPGITMPHQPPHKTDIETAQGTWKN</sequence>
<name>A0A5J4UGQ2_9EUKA</name>
<feature type="region of interest" description="Disordered" evidence="1">
    <location>
        <begin position="82"/>
        <end position="104"/>
    </location>
</feature>
<dbReference type="EMBL" id="SNRW01016404">
    <property type="protein sequence ID" value="KAA6369404.1"/>
    <property type="molecule type" value="Genomic_DNA"/>
</dbReference>
<dbReference type="Proteomes" id="UP000324800">
    <property type="component" value="Unassembled WGS sequence"/>
</dbReference>
<accession>A0A5J4UGQ2</accession>
<evidence type="ECO:0000256" key="1">
    <source>
        <dbReference type="SAM" id="MobiDB-lite"/>
    </source>
</evidence>
<evidence type="ECO:0000313" key="3">
    <source>
        <dbReference type="Proteomes" id="UP000324800"/>
    </source>
</evidence>
<comment type="caution">
    <text evidence="2">The sequence shown here is derived from an EMBL/GenBank/DDBJ whole genome shotgun (WGS) entry which is preliminary data.</text>
</comment>